<evidence type="ECO:0000313" key="6">
    <source>
        <dbReference type="Proteomes" id="UP000219573"/>
    </source>
</evidence>
<dbReference type="GO" id="GO:0051536">
    <property type="term" value="F:iron-sulfur cluster binding"/>
    <property type="evidence" value="ECO:0007669"/>
    <property type="project" value="UniProtKB-KW"/>
</dbReference>
<dbReference type="EMBL" id="OBDZ01000004">
    <property type="protein sequence ID" value="SNY17249.1"/>
    <property type="molecule type" value="Genomic_DNA"/>
</dbReference>
<reference evidence="6" key="1">
    <citation type="submission" date="2017-09" db="EMBL/GenBank/DDBJ databases">
        <authorList>
            <person name="Varghese N."/>
            <person name="Submissions S."/>
        </authorList>
    </citation>
    <scope>NUCLEOTIDE SEQUENCE [LARGE SCALE GENOMIC DNA]</scope>
    <source>
        <strain evidence="6">MSL47</strain>
    </source>
</reference>
<dbReference type="Pfam" id="PF12724">
    <property type="entry name" value="Flavodoxin_5"/>
    <property type="match status" value="1"/>
</dbReference>
<evidence type="ECO:0000259" key="4">
    <source>
        <dbReference type="PROSITE" id="PS51379"/>
    </source>
</evidence>
<dbReference type="RefSeq" id="WP_097016753.1">
    <property type="nucleotide sequence ID" value="NZ_OBDZ01000004.1"/>
</dbReference>
<dbReference type="Gene3D" id="3.40.50.360">
    <property type="match status" value="1"/>
</dbReference>
<keyword evidence="6" id="KW-1185">Reference proteome</keyword>
<dbReference type="NCBIfam" id="NF038196">
    <property type="entry name" value="ferrodoxin_EFR1"/>
    <property type="match status" value="1"/>
</dbReference>
<evidence type="ECO:0000313" key="5">
    <source>
        <dbReference type="EMBL" id="SNY17249.1"/>
    </source>
</evidence>
<name>A0A285G130_9FIRM</name>
<dbReference type="GO" id="GO:0046872">
    <property type="term" value="F:metal ion binding"/>
    <property type="evidence" value="ECO:0007669"/>
    <property type="project" value="UniProtKB-KW"/>
</dbReference>
<protein>
    <recommendedName>
        <fullName evidence="4">4Fe-4S ferredoxin-type domain-containing protein</fullName>
    </recommendedName>
</protein>
<feature type="domain" description="4Fe-4S ferredoxin-type" evidence="4">
    <location>
        <begin position="214"/>
        <end position="241"/>
    </location>
</feature>
<keyword evidence="1" id="KW-0479">Metal-binding</keyword>
<sequence>MKNSLFYFSATGNSLAVSKEIANKLENCELISIAEVVKKESYDIDSEMVGLIFPVYCLDAPKIVREFIKKVNFNSNPYIFSIATNNREPGYTLATIDKLLKEKGQNLDLGYTLVMPGNSVVIQDNTNSREEQILRINNSKVIIREMIKDIQEKRKAAIEGDFSLKDSIKGLIYQLAVYKIYKPQNHFWTTKQCRRCGICKKICPTENITLEEQEVEWGNNCEGCLACFHWCPQSAINLGNNTLNKSRYHHPEISLAEIIK</sequence>
<keyword evidence="2" id="KW-0408">Iron</keyword>
<dbReference type="Proteomes" id="UP000219573">
    <property type="component" value="Unassembled WGS sequence"/>
</dbReference>
<evidence type="ECO:0000256" key="1">
    <source>
        <dbReference type="ARBA" id="ARBA00022723"/>
    </source>
</evidence>
<organism evidence="5 6">
    <name type="scientific">Orenia metallireducens</name>
    <dbReference type="NCBI Taxonomy" id="1413210"/>
    <lineage>
        <taxon>Bacteria</taxon>
        <taxon>Bacillati</taxon>
        <taxon>Bacillota</taxon>
        <taxon>Clostridia</taxon>
        <taxon>Halanaerobiales</taxon>
        <taxon>Halobacteroidaceae</taxon>
        <taxon>Orenia</taxon>
    </lineage>
</organism>
<dbReference type="InterPro" id="IPR017900">
    <property type="entry name" value="4Fe4S_Fe_S_CS"/>
</dbReference>
<accession>A0A285G130</accession>
<proteinExistence type="predicted"/>
<keyword evidence="3" id="KW-0411">Iron-sulfur</keyword>
<dbReference type="SUPFAM" id="SSF52218">
    <property type="entry name" value="Flavoproteins"/>
    <property type="match status" value="1"/>
</dbReference>
<evidence type="ECO:0000256" key="2">
    <source>
        <dbReference type="ARBA" id="ARBA00023004"/>
    </source>
</evidence>
<dbReference type="InterPro" id="IPR017896">
    <property type="entry name" value="4Fe4S_Fe-S-bd"/>
</dbReference>
<dbReference type="SUPFAM" id="SSF54862">
    <property type="entry name" value="4Fe-4S ferredoxins"/>
    <property type="match status" value="1"/>
</dbReference>
<gene>
    <name evidence="5" type="ORF">SAMN06265827_104112</name>
</gene>
<evidence type="ECO:0000256" key="3">
    <source>
        <dbReference type="ARBA" id="ARBA00023014"/>
    </source>
</evidence>
<dbReference type="OrthoDB" id="9813995at2"/>
<dbReference type="Gene3D" id="3.30.70.20">
    <property type="match status" value="1"/>
</dbReference>
<dbReference type="PROSITE" id="PS51379">
    <property type="entry name" value="4FE4S_FER_2"/>
    <property type="match status" value="2"/>
</dbReference>
<dbReference type="PROSITE" id="PS00198">
    <property type="entry name" value="4FE4S_FER_1"/>
    <property type="match status" value="1"/>
</dbReference>
<dbReference type="AlphaFoldDB" id="A0A285G130"/>
<dbReference type="InterPro" id="IPR047964">
    <property type="entry name" value="EFR1-like"/>
</dbReference>
<dbReference type="InterPro" id="IPR029039">
    <property type="entry name" value="Flavoprotein-like_sf"/>
</dbReference>
<feature type="domain" description="4Fe-4S ferredoxin-type" evidence="4">
    <location>
        <begin position="184"/>
        <end position="213"/>
    </location>
</feature>
<dbReference type="InterPro" id="IPR026816">
    <property type="entry name" value="Flavodoxin_dom"/>
</dbReference>